<feature type="domain" description="Remorin C-terminal" evidence="3">
    <location>
        <begin position="196"/>
        <end position="296"/>
    </location>
</feature>
<keyword evidence="5" id="KW-1185">Reference proteome</keyword>
<proteinExistence type="inferred from homology"/>
<dbReference type="InterPro" id="IPR005516">
    <property type="entry name" value="Remorin_C"/>
</dbReference>
<organism evidence="4 5">
    <name type="scientific">Thalictrum thalictroides</name>
    <name type="common">Rue-anemone</name>
    <name type="synonym">Anemone thalictroides</name>
    <dbReference type="NCBI Taxonomy" id="46969"/>
    <lineage>
        <taxon>Eukaryota</taxon>
        <taxon>Viridiplantae</taxon>
        <taxon>Streptophyta</taxon>
        <taxon>Embryophyta</taxon>
        <taxon>Tracheophyta</taxon>
        <taxon>Spermatophyta</taxon>
        <taxon>Magnoliopsida</taxon>
        <taxon>Ranunculales</taxon>
        <taxon>Ranunculaceae</taxon>
        <taxon>Thalictroideae</taxon>
        <taxon>Thalictrum</taxon>
    </lineage>
</organism>
<sequence length="307" mass="35409">MGIIPSSSFPKFTSFSPLSDISCSPNSDFFYSQISSTMFSTPRNKSSCWSVDEKLSVSSTEEIDEEMNNLINLNAVYMQNRDSKEEQVEEDHNPIATKCLSYCTTEYKSFDARQPFVALPRQLPILVVNEEEEGQEEKRGGEEEEEEIEEKIDNGVSRNSIEESEISESPSINGHQRLITRPKPYHAFLHEIKKREVAEKANAWKEAKHLKLLNKLKRKEAAIDVWELQQTKKATLRMKKIECKLERKRAKAMQNMQKAISSTHRKAEEKKAKEKRTTLNKISKISRVTEKMKVTRSKVCLKVLSIF</sequence>
<gene>
    <name evidence="4" type="ORF">FRX31_005967</name>
</gene>
<protein>
    <submittedName>
        <fullName evidence="4">Remorin family protein</fullName>
    </submittedName>
</protein>
<evidence type="ECO:0000313" key="5">
    <source>
        <dbReference type="Proteomes" id="UP000554482"/>
    </source>
</evidence>
<comment type="similarity">
    <text evidence="1">Belongs to the remorin family.</text>
</comment>
<evidence type="ECO:0000256" key="1">
    <source>
        <dbReference type="ARBA" id="ARBA00005711"/>
    </source>
</evidence>
<feature type="region of interest" description="Disordered" evidence="2">
    <location>
        <begin position="130"/>
        <end position="177"/>
    </location>
</feature>
<dbReference type="OrthoDB" id="1407062at2759"/>
<comment type="caution">
    <text evidence="4">The sequence shown here is derived from an EMBL/GenBank/DDBJ whole genome shotgun (WGS) entry which is preliminary data.</text>
</comment>
<accession>A0A7J6X402</accession>
<dbReference type="PANTHER" id="PTHR31471:SF66">
    <property type="entry name" value="CARBOXY-TERMINAL REGION REMORIN"/>
    <property type="match status" value="1"/>
</dbReference>
<reference evidence="4 5" key="1">
    <citation type="submission" date="2020-06" db="EMBL/GenBank/DDBJ databases">
        <title>Transcriptomic and genomic resources for Thalictrum thalictroides and T. hernandezii: Facilitating candidate gene discovery in an emerging model plant lineage.</title>
        <authorList>
            <person name="Arias T."/>
            <person name="Riano-Pachon D.M."/>
            <person name="Di Stilio V.S."/>
        </authorList>
    </citation>
    <scope>NUCLEOTIDE SEQUENCE [LARGE SCALE GENOMIC DNA]</scope>
    <source>
        <strain evidence="5">cv. WT478/WT964</strain>
        <tissue evidence="4">Leaves</tissue>
    </source>
</reference>
<dbReference type="AlphaFoldDB" id="A0A7J6X402"/>
<dbReference type="EMBL" id="JABWDY010005390">
    <property type="protein sequence ID" value="KAF5204451.1"/>
    <property type="molecule type" value="Genomic_DNA"/>
</dbReference>
<evidence type="ECO:0000313" key="4">
    <source>
        <dbReference type="EMBL" id="KAF5204451.1"/>
    </source>
</evidence>
<evidence type="ECO:0000256" key="2">
    <source>
        <dbReference type="SAM" id="MobiDB-lite"/>
    </source>
</evidence>
<dbReference type="Proteomes" id="UP000554482">
    <property type="component" value="Unassembled WGS sequence"/>
</dbReference>
<dbReference type="PANTHER" id="PTHR31471">
    <property type="entry name" value="OS02G0116800 PROTEIN"/>
    <property type="match status" value="1"/>
</dbReference>
<name>A0A7J6X402_THATH</name>
<dbReference type="Pfam" id="PF03763">
    <property type="entry name" value="Remorin_C"/>
    <property type="match status" value="1"/>
</dbReference>
<evidence type="ECO:0000259" key="3">
    <source>
        <dbReference type="Pfam" id="PF03763"/>
    </source>
</evidence>